<accession>A0A559SQR8</accession>
<reference evidence="1 2" key="1">
    <citation type="submission" date="2019-06" db="EMBL/GenBank/DDBJ databases">
        <title>Pac Bio to generate improved reference genome sequences for organisms with transposon mutant libraries (support for FEBA project).</title>
        <authorList>
            <person name="Blow M."/>
        </authorList>
    </citation>
    <scope>NUCLEOTIDE SEQUENCE [LARGE SCALE GENOMIC DNA]</scope>
    <source>
        <strain evidence="1 2">USDA 1844</strain>
    </source>
</reference>
<dbReference type="Gene3D" id="3.40.1440.10">
    <property type="entry name" value="GIY-YIG endonuclease"/>
    <property type="match status" value="1"/>
</dbReference>
<sequence length="119" mass="13408">MRRCEWHLKPQKSIILASKRTGTLHTGVTRDLAGQLSEHQNELTPGFASKYCGKTLVWFEKHDFVVSAITGEKTIKKRPRQSDRGDGCRIGRHLAITAWPMRLFAARTHRGWAPVTSAG</sequence>
<gene>
    <name evidence="1" type="ORF">BCL32_4963</name>
</gene>
<proteinExistence type="predicted"/>
<comment type="caution">
    <text evidence="1">The sequence shown here is derived from an EMBL/GenBank/DDBJ whole genome shotgun (WGS) entry which is preliminary data.</text>
</comment>
<dbReference type="SUPFAM" id="SSF82771">
    <property type="entry name" value="GIY-YIG endonuclease"/>
    <property type="match status" value="1"/>
</dbReference>
<name>A0A559SQR8_9HYPH</name>
<protein>
    <recommendedName>
        <fullName evidence="3">Endonuclease</fullName>
    </recommendedName>
</protein>
<dbReference type="InterPro" id="IPR035901">
    <property type="entry name" value="GIY-YIG_endonuc_sf"/>
</dbReference>
<evidence type="ECO:0000313" key="2">
    <source>
        <dbReference type="Proteomes" id="UP000319824"/>
    </source>
</evidence>
<dbReference type="EMBL" id="VISO01000003">
    <property type="protein sequence ID" value="TVZ64700.1"/>
    <property type="molecule type" value="Genomic_DNA"/>
</dbReference>
<organism evidence="1 2">
    <name type="scientific">Rhizobium mongolense USDA 1844</name>
    <dbReference type="NCBI Taxonomy" id="1079460"/>
    <lineage>
        <taxon>Bacteria</taxon>
        <taxon>Pseudomonadati</taxon>
        <taxon>Pseudomonadota</taxon>
        <taxon>Alphaproteobacteria</taxon>
        <taxon>Hyphomicrobiales</taxon>
        <taxon>Rhizobiaceae</taxon>
        <taxon>Rhizobium/Agrobacterium group</taxon>
        <taxon>Rhizobium</taxon>
    </lineage>
</organism>
<evidence type="ECO:0000313" key="1">
    <source>
        <dbReference type="EMBL" id="TVZ64700.1"/>
    </source>
</evidence>
<evidence type="ECO:0008006" key="3">
    <source>
        <dbReference type="Google" id="ProtNLM"/>
    </source>
</evidence>
<dbReference type="Proteomes" id="UP000319824">
    <property type="component" value="Unassembled WGS sequence"/>
</dbReference>
<dbReference type="AlphaFoldDB" id="A0A559SQR8"/>